<protein>
    <submittedName>
        <fullName evidence="1">Uncharacterized protein</fullName>
    </submittedName>
</protein>
<sequence length="109" mass="12985">MRCHPTPVRMTVIKMTRNSKCWRECGAKRTLLYCWNECKVVQPLWKTAWRFLRKLKIELPYNLAILLLGIYLKETKTLNLKDICTLVFIAALFIIAKMWKQHKCPCLDK</sequence>
<dbReference type="AlphaFoldDB" id="A0A9L0S5K0"/>
<dbReference type="Proteomes" id="UP000002281">
    <property type="component" value="Chromosome 2"/>
</dbReference>
<proteinExistence type="predicted"/>
<reference evidence="1 2" key="1">
    <citation type="journal article" date="2009" name="Science">
        <title>Genome sequence, comparative analysis, and population genetics of the domestic horse.</title>
        <authorList>
            <consortium name="Broad Institute Genome Sequencing Platform"/>
            <consortium name="Broad Institute Whole Genome Assembly Team"/>
            <person name="Wade C.M."/>
            <person name="Giulotto E."/>
            <person name="Sigurdsson S."/>
            <person name="Zoli M."/>
            <person name="Gnerre S."/>
            <person name="Imsland F."/>
            <person name="Lear T.L."/>
            <person name="Adelson D.L."/>
            <person name="Bailey E."/>
            <person name="Bellone R.R."/>
            <person name="Bloecker H."/>
            <person name="Distl O."/>
            <person name="Edgar R.C."/>
            <person name="Garber M."/>
            <person name="Leeb T."/>
            <person name="Mauceli E."/>
            <person name="MacLeod J.N."/>
            <person name="Penedo M.C.T."/>
            <person name="Raison J.M."/>
            <person name="Sharpe T."/>
            <person name="Vogel J."/>
            <person name="Andersson L."/>
            <person name="Antczak D.F."/>
            <person name="Biagi T."/>
            <person name="Binns M.M."/>
            <person name="Chowdhary B.P."/>
            <person name="Coleman S.J."/>
            <person name="Della Valle G."/>
            <person name="Fryc S."/>
            <person name="Guerin G."/>
            <person name="Hasegawa T."/>
            <person name="Hill E.W."/>
            <person name="Jurka J."/>
            <person name="Kiialainen A."/>
            <person name="Lindgren G."/>
            <person name="Liu J."/>
            <person name="Magnani E."/>
            <person name="Mickelson J.R."/>
            <person name="Murray J."/>
            <person name="Nergadze S.G."/>
            <person name="Onofrio R."/>
            <person name="Pedroni S."/>
            <person name="Piras M.F."/>
            <person name="Raudsepp T."/>
            <person name="Rocchi M."/>
            <person name="Roeed K.H."/>
            <person name="Ryder O.A."/>
            <person name="Searle S."/>
            <person name="Skow L."/>
            <person name="Swinburne J.E."/>
            <person name="Syvaenen A.C."/>
            <person name="Tozaki T."/>
            <person name="Valberg S.J."/>
            <person name="Vaudin M."/>
            <person name="White J.R."/>
            <person name="Zody M.C."/>
            <person name="Lander E.S."/>
            <person name="Lindblad-Toh K."/>
        </authorList>
    </citation>
    <scope>NUCLEOTIDE SEQUENCE [LARGE SCALE GENOMIC DNA]</scope>
    <source>
        <strain evidence="1 2">Thoroughbred</strain>
    </source>
</reference>
<reference evidence="1" key="3">
    <citation type="submission" date="2025-09" db="UniProtKB">
        <authorList>
            <consortium name="Ensembl"/>
        </authorList>
    </citation>
    <scope>IDENTIFICATION</scope>
    <source>
        <strain evidence="1">Thoroughbred</strain>
    </source>
</reference>
<evidence type="ECO:0000313" key="2">
    <source>
        <dbReference type="Proteomes" id="UP000002281"/>
    </source>
</evidence>
<organism evidence="1 2">
    <name type="scientific">Equus caballus</name>
    <name type="common">Horse</name>
    <dbReference type="NCBI Taxonomy" id="9796"/>
    <lineage>
        <taxon>Eukaryota</taxon>
        <taxon>Metazoa</taxon>
        <taxon>Chordata</taxon>
        <taxon>Craniata</taxon>
        <taxon>Vertebrata</taxon>
        <taxon>Euteleostomi</taxon>
        <taxon>Mammalia</taxon>
        <taxon>Eutheria</taxon>
        <taxon>Laurasiatheria</taxon>
        <taxon>Perissodactyla</taxon>
        <taxon>Equidae</taxon>
        <taxon>Equus</taxon>
    </lineage>
</organism>
<dbReference type="GeneTree" id="ENSGT01150000286916"/>
<name>A0A9L0S5K0_HORSE</name>
<accession>A0A9L0S5K0</accession>
<reference evidence="1" key="2">
    <citation type="submission" date="2025-08" db="UniProtKB">
        <authorList>
            <consortium name="Ensembl"/>
        </authorList>
    </citation>
    <scope>IDENTIFICATION</scope>
    <source>
        <strain evidence="1">Thoroughbred</strain>
    </source>
</reference>
<dbReference type="Ensembl" id="ENSECAT00000138679.1">
    <property type="protein sequence ID" value="ENSECAP00000070126.1"/>
    <property type="gene ID" value="ENSECAG00000058627.1"/>
</dbReference>
<evidence type="ECO:0000313" key="1">
    <source>
        <dbReference type="Ensembl" id="ENSECAP00000070126.1"/>
    </source>
</evidence>
<keyword evidence="2" id="KW-1185">Reference proteome</keyword>